<protein>
    <submittedName>
        <fullName evidence="2">Uncharacterized protein</fullName>
    </submittedName>
</protein>
<dbReference type="RefSeq" id="XP_008045575.1">
    <property type="nucleotide sequence ID" value="XM_008047384.1"/>
</dbReference>
<dbReference type="InterPro" id="IPR045469">
    <property type="entry name" value="Nis1"/>
</dbReference>
<proteinExistence type="predicted"/>
<feature type="chain" id="PRO_5004443848" evidence="1">
    <location>
        <begin position="18"/>
        <end position="150"/>
    </location>
</feature>
<reference evidence="3" key="1">
    <citation type="journal article" date="2012" name="Science">
        <title>The Paleozoic origin of enzymatic lignin decomposition reconstructed from 31 fungal genomes.</title>
        <authorList>
            <person name="Floudas D."/>
            <person name="Binder M."/>
            <person name="Riley R."/>
            <person name="Barry K."/>
            <person name="Blanchette R.A."/>
            <person name="Henrissat B."/>
            <person name="Martinez A.T."/>
            <person name="Otillar R."/>
            <person name="Spatafora J.W."/>
            <person name="Yadav J.S."/>
            <person name="Aerts A."/>
            <person name="Benoit I."/>
            <person name="Boyd A."/>
            <person name="Carlson A."/>
            <person name="Copeland A."/>
            <person name="Coutinho P.M."/>
            <person name="de Vries R.P."/>
            <person name="Ferreira P."/>
            <person name="Findley K."/>
            <person name="Foster B."/>
            <person name="Gaskell J."/>
            <person name="Glotzer D."/>
            <person name="Gorecki P."/>
            <person name="Heitman J."/>
            <person name="Hesse C."/>
            <person name="Hori C."/>
            <person name="Igarashi K."/>
            <person name="Jurgens J.A."/>
            <person name="Kallen N."/>
            <person name="Kersten P."/>
            <person name="Kohler A."/>
            <person name="Kuees U."/>
            <person name="Kumar T.K.A."/>
            <person name="Kuo A."/>
            <person name="LaButti K."/>
            <person name="Larrondo L.F."/>
            <person name="Lindquist E."/>
            <person name="Ling A."/>
            <person name="Lombard V."/>
            <person name="Lucas S."/>
            <person name="Lundell T."/>
            <person name="Martin R."/>
            <person name="McLaughlin D.J."/>
            <person name="Morgenstern I."/>
            <person name="Morin E."/>
            <person name="Murat C."/>
            <person name="Nagy L.G."/>
            <person name="Nolan M."/>
            <person name="Ohm R.A."/>
            <person name="Patyshakuliyeva A."/>
            <person name="Rokas A."/>
            <person name="Ruiz-Duenas F.J."/>
            <person name="Sabat G."/>
            <person name="Salamov A."/>
            <person name="Samejima M."/>
            <person name="Schmutz J."/>
            <person name="Slot J.C."/>
            <person name="St John F."/>
            <person name="Stenlid J."/>
            <person name="Sun H."/>
            <person name="Sun S."/>
            <person name="Syed K."/>
            <person name="Tsang A."/>
            <person name="Wiebenga A."/>
            <person name="Young D."/>
            <person name="Pisabarro A."/>
            <person name="Eastwood D.C."/>
            <person name="Martin F."/>
            <person name="Cullen D."/>
            <person name="Grigoriev I.V."/>
            <person name="Hibbett D.S."/>
        </authorList>
    </citation>
    <scope>NUCLEOTIDE SEQUENCE [LARGE SCALE GENOMIC DNA]</scope>
    <source>
        <strain evidence="3">FP-101664</strain>
    </source>
</reference>
<evidence type="ECO:0000313" key="3">
    <source>
        <dbReference type="Proteomes" id="UP000054317"/>
    </source>
</evidence>
<dbReference type="EMBL" id="JH711800">
    <property type="protein sequence ID" value="EIW51525.1"/>
    <property type="molecule type" value="Genomic_DNA"/>
</dbReference>
<gene>
    <name evidence="2" type="ORF">TRAVEDRAFT_137247</name>
</gene>
<dbReference type="OMA" id="DTMGHIL"/>
<dbReference type="OrthoDB" id="2841294at2759"/>
<dbReference type="KEGG" id="tvs:TRAVEDRAFT_137247"/>
<dbReference type="GeneID" id="19408962"/>
<accession>R7S7D4</accession>
<sequence length="150" mass="15267">MFKIVFVLAALACCAAAQNVIIAAPPALATVFPGQSIVVDIDRVPSLTGSQDVAVAIGIKSCVGLAPAGTCDGVDTSGDIGTPLFSGPYTPQPVGNGHSDLFQNFTVTIPQFLPEGAAVLSVAHFGLIIGEEPFLEVVNQTVIIGNDAAF</sequence>
<dbReference type="Proteomes" id="UP000054317">
    <property type="component" value="Unassembled WGS sequence"/>
</dbReference>
<feature type="signal peptide" evidence="1">
    <location>
        <begin position="1"/>
        <end position="17"/>
    </location>
</feature>
<name>R7S7D4_TRAVS</name>
<organism evidence="2 3">
    <name type="scientific">Trametes versicolor (strain FP-101664)</name>
    <name type="common">White-rot fungus</name>
    <name type="synonym">Coriolus versicolor</name>
    <dbReference type="NCBI Taxonomy" id="717944"/>
    <lineage>
        <taxon>Eukaryota</taxon>
        <taxon>Fungi</taxon>
        <taxon>Dikarya</taxon>
        <taxon>Basidiomycota</taxon>
        <taxon>Agaricomycotina</taxon>
        <taxon>Agaricomycetes</taxon>
        <taxon>Polyporales</taxon>
        <taxon>Polyporaceae</taxon>
        <taxon>Trametes</taxon>
    </lineage>
</organism>
<keyword evidence="1" id="KW-0732">Signal</keyword>
<dbReference type="Pfam" id="PF19271">
    <property type="entry name" value="Nis1"/>
    <property type="match status" value="1"/>
</dbReference>
<keyword evidence="3" id="KW-1185">Reference proteome</keyword>
<evidence type="ECO:0000256" key="1">
    <source>
        <dbReference type="SAM" id="SignalP"/>
    </source>
</evidence>
<dbReference type="AlphaFoldDB" id="R7S7D4"/>
<evidence type="ECO:0000313" key="2">
    <source>
        <dbReference type="EMBL" id="EIW51525.1"/>
    </source>
</evidence>